<feature type="compositionally biased region" description="Basic and acidic residues" evidence="2">
    <location>
        <begin position="663"/>
        <end position="679"/>
    </location>
</feature>
<feature type="region of interest" description="Disordered" evidence="2">
    <location>
        <begin position="638"/>
        <end position="739"/>
    </location>
</feature>
<feature type="compositionally biased region" description="Low complexity" evidence="2">
    <location>
        <begin position="680"/>
        <end position="697"/>
    </location>
</feature>
<sequence>MTARPSAAAGSGFCVPCYAAGVVSLAVDPAGGGACAAHRAGPTVARLAHPAATVDGGDIALETTRSGQDRLAMRGVPRRPYATGVQVSCARCAEHGIDKLGMPDRFPGDPTPLCRSCWRSEQQRRARAEAQRQVAQAWEEVGEAAVCPVCGPGQPGHGGRLPAIEDLLSGPALDVVQSRRQHRGVQLARPVRGGCWWCGDRAWLESQRWQFEQDQAAAAEAEAARVEAEFERMAAVAEAEAVVADLTGWRERLHNIATGYVRGNSWGRAVELSADAYARLDAARTSRRGRPPVVARLVATVLAADSDCRTGRRALPGRERTAELIGYSDRAVYDAWQLLAGESVGWARRTRVGGRNSLQRRIETGRWNDRGEFDIHPLTHSPIDPAVRARYVPEALAMLGQLLERAQQLLDTAQAELDDLRAAAERAPGWGAELACRAQARQATRQVLAAVTSPDAAVKITRNICRSHPVTRGECVNSCPSWGLRFSRPIMIHSRRCRAGQPAEGRSRDGASRSSTRAGLGDLERRGPSPARPTSPPLDRPRTRYVPRSTSRPSRARVRPDWADFAPGLARDLIPRLPWLGGVRRPAVAAVLGARLGPDWTAPAVLAWLAKTRTRPLLDNPDNPLAYLAAVLDQALTGDAEPPHPARRHAEHRHQVAAATSDTQRDAQAARRAELDARDAAAASGETRAAGVAAARAAIRRHQPAAPAVSAANCDWPEPAKPGGGVDHLRPSEPHNARK</sequence>
<evidence type="ECO:0000313" key="3">
    <source>
        <dbReference type="EMBL" id="GGM22276.1"/>
    </source>
</evidence>
<name>A0A917TG66_9ACTN</name>
<protein>
    <submittedName>
        <fullName evidence="3">Uncharacterized protein</fullName>
    </submittedName>
</protein>
<accession>A0A917TG66</accession>
<proteinExistence type="predicted"/>
<dbReference type="RefSeq" id="WP_229834783.1">
    <property type="nucleotide sequence ID" value="NZ_BMPI01000010.1"/>
</dbReference>
<feature type="region of interest" description="Disordered" evidence="2">
    <location>
        <begin position="496"/>
        <end position="557"/>
    </location>
</feature>
<dbReference type="EMBL" id="BMPI01000010">
    <property type="protein sequence ID" value="GGM22276.1"/>
    <property type="molecule type" value="Genomic_DNA"/>
</dbReference>
<dbReference type="Proteomes" id="UP000642070">
    <property type="component" value="Unassembled WGS sequence"/>
</dbReference>
<feature type="coiled-coil region" evidence="1">
    <location>
        <begin position="209"/>
        <end position="236"/>
    </location>
</feature>
<organism evidence="3 4">
    <name type="scientific">Dactylosporangium sucinum</name>
    <dbReference type="NCBI Taxonomy" id="1424081"/>
    <lineage>
        <taxon>Bacteria</taxon>
        <taxon>Bacillati</taxon>
        <taxon>Actinomycetota</taxon>
        <taxon>Actinomycetes</taxon>
        <taxon>Micromonosporales</taxon>
        <taxon>Micromonosporaceae</taxon>
        <taxon>Dactylosporangium</taxon>
    </lineage>
</organism>
<feature type="compositionally biased region" description="Basic and acidic residues" evidence="2">
    <location>
        <begin position="727"/>
        <end position="739"/>
    </location>
</feature>
<feature type="coiled-coil region" evidence="1">
    <location>
        <begin position="396"/>
        <end position="423"/>
    </location>
</feature>
<reference evidence="3" key="2">
    <citation type="submission" date="2020-09" db="EMBL/GenBank/DDBJ databases">
        <authorList>
            <person name="Sun Q."/>
            <person name="Ohkuma M."/>
        </authorList>
    </citation>
    <scope>NUCLEOTIDE SEQUENCE</scope>
    <source>
        <strain evidence="3">JCM 19831</strain>
    </source>
</reference>
<keyword evidence="4" id="KW-1185">Reference proteome</keyword>
<evidence type="ECO:0000256" key="2">
    <source>
        <dbReference type="SAM" id="MobiDB-lite"/>
    </source>
</evidence>
<reference evidence="3" key="1">
    <citation type="journal article" date="2014" name="Int. J. Syst. Evol. Microbiol.">
        <title>Complete genome sequence of Corynebacterium casei LMG S-19264T (=DSM 44701T), isolated from a smear-ripened cheese.</title>
        <authorList>
            <consortium name="US DOE Joint Genome Institute (JGI-PGF)"/>
            <person name="Walter F."/>
            <person name="Albersmeier A."/>
            <person name="Kalinowski J."/>
            <person name="Ruckert C."/>
        </authorList>
    </citation>
    <scope>NUCLEOTIDE SEQUENCE</scope>
    <source>
        <strain evidence="3">JCM 19831</strain>
    </source>
</reference>
<keyword evidence="1" id="KW-0175">Coiled coil</keyword>
<evidence type="ECO:0000313" key="4">
    <source>
        <dbReference type="Proteomes" id="UP000642070"/>
    </source>
</evidence>
<comment type="caution">
    <text evidence="3">The sequence shown here is derived from an EMBL/GenBank/DDBJ whole genome shotgun (WGS) entry which is preliminary data.</text>
</comment>
<gene>
    <name evidence="3" type="ORF">GCM10007977_024300</name>
</gene>
<dbReference type="AlphaFoldDB" id="A0A917TG66"/>
<evidence type="ECO:0000256" key="1">
    <source>
        <dbReference type="SAM" id="Coils"/>
    </source>
</evidence>